<dbReference type="SUPFAM" id="SSF53335">
    <property type="entry name" value="S-adenosyl-L-methionine-dependent methyltransferases"/>
    <property type="match status" value="1"/>
</dbReference>
<sequence length="249" mass="27837">MTVVYQDEWVTLHHADYRDALGELRADAVITDPPYGETSLAWDRWADGWLSDAARVTDTLWCWGSFRMFHDHAAEFAADWKLAQDRVWEKHNGSSLANDRFRRVHELATHWYRGDWADIRHEVPTTPDATPRAVKRRATKGEHQGARGASSYVTEVGGPRLMRSVQFARSEHGRAIHPTQKPLAVVTPLIEYSVAPGGVVVDLFAGSASVAVAARQAGRRCVAFEVRADYAERAAQRLASELVFEEAAS</sequence>
<comment type="caution">
    <text evidence="6">The sequence shown here is derived from an EMBL/GenBank/DDBJ whole genome shotgun (WGS) entry which is preliminary data.</text>
</comment>
<feature type="domain" description="DNA methylase N-4/N-6" evidence="5">
    <location>
        <begin position="27"/>
        <end position="234"/>
    </location>
</feature>
<evidence type="ECO:0000313" key="6">
    <source>
        <dbReference type="EMBL" id="MBW9093135.1"/>
    </source>
</evidence>
<keyword evidence="7" id="KW-1185">Reference proteome</keyword>
<accession>A0ABS7HL15</accession>
<proteinExistence type="inferred from homology"/>
<dbReference type="InterPro" id="IPR029063">
    <property type="entry name" value="SAM-dependent_MTases_sf"/>
</dbReference>
<dbReference type="InterPro" id="IPR001091">
    <property type="entry name" value="RM_Methyltransferase"/>
</dbReference>
<gene>
    <name evidence="6" type="ORF">JNB62_05520</name>
</gene>
<dbReference type="RefSeq" id="WP_220299857.1">
    <property type="nucleotide sequence ID" value="NZ_JAEUAW010000003.1"/>
</dbReference>
<dbReference type="Gene3D" id="3.40.50.150">
    <property type="entry name" value="Vaccinia Virus protein VP39"/>
    <property type="match status" value="1"/>
</dbReference>
<dbReference type="Pfam" id="PF01555">
    <property type="entry name" value="N6_N4_Mtase"/>
    <property type="match status" value="1"/>
</dbReference>
<dbReference type="Proteomes" id="UP001196843">
    <property type="component" value="Unassembled WGS sequence"/>
</dbReference>
<evidence type="ECO:0000256" key="2">
    <source>
        <dbReference type="ARBA" id="ARBA00022603"/>
    </source>
</evidence>
<evidence type="ECO:0000313" key="7">
    <source>
        <dbReference type="Proteomes" id="UP001196843"/>
    </source>
</evidence>
<protein>
    <recommendedName>
        <fullName evidence="4">Methyltransferase</fullName>
        <ecNumber evidence="4">2.1.1.-</ecNumber>
    </recommendedName>
</protein>
<dbReference type="InterPro" id="IPR002052">
    <property type="entry name" value="DNA_methylase_N6_adenine_CS"/>
</dbReference>
<evidence type="ECO:0000259" key="5">
    <source>
        <dbReference type="Pfam" id="PF01555"/>
    </source>
</evidence>
<keyword evidence="2" id="KW-0489">Methyltransferase</keyword>
<dbReference type="EMBL" id="JAEUAW010000003">
    <property type="protein sequence ID" value="MBW9093135.1"/>
    <property type="molecule type" value="Genomic_DNA"/>
</dbReference>
<evidence type="ECO:0000256" key="1">
    <source>
        <dbReference type="ARBA" id="ARBA00006594"/>
    </source>
</evidence>
<comment type="similarity">
    <text evidence="1 4">Belongs to the N(4)/N(6)-methyltransferase family.</text>
</comment>
<dbReference type="PRINTS" id="PR00508">
    <property type="entry name" value="S21N4MTFRASE"/>
</dbReference>
<organism evidence="6 7">
    <name type="scientific">Microbacterium jejuense</name>
    <dbReference type="NCBI Taxonomy" id="1263637"/>
    <lineage>
        <taxon>Bacteria</taxon>
        <taxon>Bacillati</taxon>
        <taxon>Actinomycetota</taxon>
        <taxon>Actinomycetes</taxon>
        <taxon>Micrococcales</taxon>
        <taxon>Microbacteriaceae</taxon>
        <taxon>Microbacterium</taxon>
    </lineage>
</organism>
<name>A0ABS7HL15_9MICO</name>
<keyword evidence="3" id="KW-0808">Transferase</keyword>
<dbReference type="EC" id="2.1.1.-" evidence="4"/>
<dbReference type="InterPro" id="IPR002941">
    <property type="entry name" value="DNA_methylase_N4/N6"/>
</dbReference>
<evidence type="ECO:0000256" key="3">
    <source>
        <dbReference type="ARBA" id="ARBA00022679"/>
    </source>
</evidence>
<dbReference type="PROSITE" id="PS00092">
    <property type="entry name" value="N6_MTASE"/>
    <property type="match status" value="1"/>
</dbReference>
<reference evidence="6 7" key="1">
    <citation type="journal article" date="2021" name="MBio">
        <title>Poor Competitiveness of Bradyrhizobium in Pigeon Pea Root Colonization in Indian Soils.</title>
        <authorList>
            <person name="Chalasani D."/>
            <person name="Basu A."/>
            <person name="Pullabhotla S.V.S.R.N."/>
            <person name="Jorrin B."/>
            <person name="Neal A.L."/>
            <person name="Poole P.S."/>
            <person name="Podile A.R."/>
            <person name="Tkacz A."/>
        </authorList>
    </citation>
    <scope>NUCLEOTIDE SEQUENCE [LARGE SCALE GENOMIC DNA]</scope>
    <source>
        <strain evidence="6 7">HU14</strain>
    </source>
</reference>
<evidence type="ECO:0000256" key="4">
    <source>
        <dbReference type="RuleBase" id="RU362026"/>
    </source>
</evidence>